<dbReference type="PRINTS" id="PR01038">
    <property type="entry name" value="TRNASYNTHARG"/>
</dbReference>
<evidence type="ECO:0000256" key="5">
    <source>
        <dbReference type="ARBA" id="ARBA00022840"/>
    </source>
</evidence>
<dbReference type="GO" id="GO:0006420">
    <property type="term" value="P:arginyl-tRNA aminoacylation"/>
    <property type="evidence" value="ECO:0007669"/>
    <property type="project" value="InterPro"/>
</dbReference>
<dbReference type="OrthoDB" id="68056at2759"/>
<evidence type="ECO:0000256" key="8">
    <source>
        <dbReference type="ARBA" id="ARBA00033033"/>
    </source>
</evidence>
<keyword evidence="6 12" id="KW-0648">Protein biosynthesis</keyword>
<dbReference type="InterPro" id="IPR008909">
    <property type="entry name" value="DALR_anticod-bd"/>
</dbReference>
<organism evidence="14 15">
    <name type="scientific">Brassicogethes aeneus</name>
    <name type="common">Rape pollen beetle</name>
    <name type="synonym">Meligethes aeneus</name>
    <dbReference type="NCBI Taxonomy" id="1431903"/>
    <lineage>
        <taxon>Eukaryota</taxon>
        <taxon>Metazoa</taxon>
        <taxon>Ecdysozoa</taxon>
        <taxon>Arthropoda</taxon>
        <taxon>Hexapoda</taxon>
        <taxon>Insecta</taxon>
        <taxon>Pterygota</taxon>
        <taxon>Neoptera</taxon>
        <taxon>Endopterygota</taxon>
        <taxon>Coleoptera</taxon>
        <taxon>Polyphaga</taxon>
        <taxon>Cucujiformia</taxon>
        <taxon>Nitidulidae</taxon>
        <taxon>Meligethinae</taxon>
        <taxon>Brassicogethes</taxon>
    </lineage>
</organism>
<evidence type="ECO:0000256" key="1">
    <source>
        <dbReference type="ARBA" id="ARBA00005594"/>
    </source>
</evidence>
<evidence type="ECO:0000256" key="9">
    <source>
        <dbReference type="ARBA" id="ARBA00039495"/>
    </source>
</evidence>
<evidence type="ECO:0000256" key="2">
    <source>
        <dbReference type="ARBA" id="ARBA00012837"/>
    </source>
</evidence>
<dbReference type="SMART" id="SM00836">
    <property type="entry name" value="DALR_1"/>
    <property type="match status" value="1"/>
</dbReference>
<name>A0A9P0AMX4_BRAAE</name>
<comment type="catalytic activity">
    <reaction evidence="10">
        <text>tRNA(Arg) + L-arginine + ATP = L-arginyl-tRNA(Arg) + AMP + diphosphate</text>
        <dbReference type="Rhea" id="RHEA:20301"/>
        <dbReference type="Rhea" id="RHEA-COMP:9658"/>
        <dbReference type="Rhea" id="RHEA-COMP:9673"/>
        <dbReference type="ChEBI" id="CHEBI:30616"/>
        <dbReference type="ChEBI" id="CHEBI:32682"/>
        <dbReference type="ChEBI" id="CHEBI:33019"/>
        <dbReference type="ChEBI" id="CHEBI:78442"/>
        <dbReference type="ChEBI" id="CHEBI:78513"/>
        <dbReference type="ChEBI" id="CHEBI:456215"/>
        <dbReference type="EC" id="6.1.1.19"/>
    </reaction>
</comment>
<dbReference type="InterPro" id="IPR009080">
    <property type="entry name" value="tRNAsynth_Ia_anticodon-bd"/>
</dbReference>
<dbReference type="PROSITE" id="PS00178">
    <property type="entry name" value="AA_TRNA_LIGASE_I"/>
    <property type="match status" value="1"/>
</dbReference>
<dbReference type="FunFam" id="1.10.730.10:FF:000006">
    <property type="entry name" value="Arginyl-tRNA synthetase 2, mitochondrial"/>
    <property type="match status" value="1"/>
</dbReference>
<gene>
    <name evidence="14" type="ORF">MELIAE_LOCUS159</name>
</gene>
<dbReference type="AlphaFoldDB" id="A0A9P0AMX4"/>
<dbReference type="Gene3D" id="3.40.50.620">
    <property type="entry name" value="HUPs"/>
    <property type="match status" value="1"/>
</dbReference>
<dbReference type="InterPro" id="IPR001278">
    <property type="entry name" value="Arg-tRNA-ligase"/>
</dbReference>
<dbReference type="EC" id="6.1.1.19" evidence="2"/>
<evidence type="ECO:0000256" key="12">
    <source>
        <dbReference type="RuleBase" id="RU363038"/>
    </source>
</evidence>
<dbReference type="GO" id="GO:0005739">
    <property type="term" value="C:mitochondrion"/>
    <property type="evidence" value="ECO:0007669"/>
    <property type="project" value="TreeGrafter"/>
</dbReference>
<dbReference type="SUPFAM" id="SSF47323">
    <property type="entry name" value="Anticodon-binding domain of a subclass of class I aminoacyl-tRNA synthetases"/>
    <property type="match status" value="1"/>
</dbReference>
<keyword evidence="5 12" id="KW-0067">ATP-binding</keyword>
<evidence type="ECO:0000256" key="4">
    <source>
        <dbReference type="ARBA" id="ARBA00022741"/>
    </source>
</evidence>
<dbReference type="Gene3D" id="1.10.730.10">
    <property type="entry name" value="Isoleucyl-tRNA Synthetase, Domain 1"/>
    <property type="match status" value="1"/>
</dbReference>
<dbReference type="Pfam" id="PF00750">
    <property type="entry name" value="tRNA-synt_1d"/>
    <property type="match status" value="1"/>
</dbReference>
<dbReference type="GO" id="GO:0005524">
    <property type="term" value="F:ATP binding"/>
    <property type="evidence" value="ECO:0007669"/>
    <property type="project" value="UniProtKB-KW"/>
</dbReference>
<evidence type="ECO:0000256" key="6">
    <source>
        <dbReference type="ARBA" id="ARBA00022917"/>
    </source>
</evidence>
<sequence>MSSKLKLYLGRKVLDCVNKPNISNLQNVIQVENNTKSGNVNLKLPLVCLEAQIGSSEIPKLLKIQPDDIIKQLKIENKCITFEIDKKLFIADVIESCANPDLNLDNEKIVVEYSSPNVAKPFHLGHLRSTIIGNYIGNINKFLRNDVTRINYLGDWGTQFGFIKVGVEDLKYTSENIKENPIKLLYKCYVHANKLAEKDPNILERAKVEFAKLENGSIEDIKNWRVIIGYTKDELKKTYERLGVQFDEYNYESMYGSKDIQDVIDILKNKKLLIKQKDGKETIKMNDKNITILKSDGSTLYLSRDIAAAMHRYKKYNFDKMFYVVENGQHDHFSALKHVIKEMGCKWSDKLTHVKFGRIRGLSTRKGTAVFLNDILDECRELMIQKQVLSPNTKVPISDDRISDILGISCVIVNDLKQRRQKDYEFDWDRVLQVQGDTGVKFQYTHCRLCSLEQNSGATPAKVCVPEALDEPEALILLKHLAKFQEVLLASQEQLEACILVNYLFHLCNHISKALKVLQIKGANPDIASQRLLLFNTSREVLKNGMNILGLQPLNQM</sequence>
<dbReference type="GO" id="GO:0004814">
    <property type="term" value="F:arginine-tRNA ligase activity"/>
    <property type="evidence" value="ECO:0007669"/>
    <property type="project" value="UniProtKB-EC"/>
</dbReference>
<dbReference type="InterPro" id="IPR014729">
    <property type="entry name" value="Rossmann-like_a/b/a_fold"/>
</dbReference>
<feature type="domain" description="DALR anticodon binding" evidence="13">
    <location>
        <begin position="442"/>
        <end position="557"/>
    </location>
</feature>
<keyword evidence="3 12" id="KW-0436">Ligase</keyword>
<evidence type="ECO:0000256" key="10">
    <source>
        <dbReference type="ARBA" id="ARBA00049339"/>
    </source>
</evidence>
<keyword evidence="7 12" id="KW-0030">Aminoacyl-tRNA synthetase</keyword>
<evidence type="ECO:0000256" key="7">
    <source>
        <dbReference type="ARBA" id="ARBA00023146"/>
    </source>
</evidence>
<evidence type="ECO:0000259" key="13">
    <source>
        <dbReference type="SMART" id="SM00836"/>
    </source>
</evidence>
<reference evidence="14" key="1">
    <citation type="submission" date="2021-12" db="EMBL/GenBank/DDBJ databases">
        <authorList>
            <person name="King R."/>
        </authorList>
    </citation>
    <scope>NUCLEOTIDE SEQUENCE</scope>
</reference>
<evidence type="ECO:0000256" key="11">
    <source>
        <dbReference type="ARBA" id="ARBA00049595"/>
    </source>
</evidence>
<accession>A0A9P0AMX4</accession>
<evidence type="ECO:0000313" key="14">
    <source>
        <dbReference type="EMBL" id="CAH0545875.1"/>
    </source>
</evidence>
<dbReference type="NCBIfam" id="TIGR00456">
    <property type="entry name" value="argS"/>
    <property type="match status" value="1"/>
</dbReference>
<dbReference type="PANTHER" id="PTHR11956:SF11">
    <property type="entry name" value="ARGININE--TRNA LIGASE, MITOCHONDRIAL-RELATED"/>
    <property type="match status" value="1"/>
</dbReference>
<dbReference type="InterPro" id="IPR001412">
    <property type="entry name" value="aa-tRNA-synth_I_CS"/>
</dbReference>
<dbReference type="Proteomes" id="UP001154078">
    <property type="component" value="Chromosome 1"/>
</dbReference>
<dbReference type="FunFam" id="3.40.50.620:FF:000058">
    <property type="entry name" value="Mitochondrial arginyl-tRNA synthetase"/>
    <property type="match status" value="1"/>
</dbReference>
<evidence type="ECO:0000256" key="3">
    <source>
        <dbReference type="ARBA" id="ARBA00022598"/>
    </source>
</evidence>
<dbReference type="PANTHER" id="PTHR11956">
    <property type="entry name" value="ARGINYL-TRNA SYNTHETASE"/>
    <property type="match status" value="1"/>
</dbReference>
<proteinExistence type="inferred from homology"/>
<dbReference type="InterPro" id="IPR035684">
    <property type="entry name" value="ArgRS_core"/>
</dbReference>
<evidence type="ECO:0000313" key="15">
    <source>
        <dbReference type="Proteomes" id="UP001154078"/>
    </source>
</evidence>
<keyword evidence="4 12" id="KW-0547">Nucleotide-binding</keyword>
<comment type="similarity">
    <text evidence="1 12">Belongs to the class-I aminoacyl-tRNA synthetase family.</text>
</comment>
<keyword evidence="15" id="KW-1185">Reference proteome</keyword>
<dbReference type="SUPFAM" id="SSF52374">
    <property type="entry name" value="Nucleotidylyl transferase"/>
    <property type="match status" value="1"/>
</dbReference>
<dbReference type="GO" id="GO:0032543">
    <property type="term" value="P:mitochondrial translation"/>
    <property type="evidence" value="ECO:0007669"/>
    <property type="project" value="TreeGrafter"/>
</dbReference>
<protein>
    <recommendedName>
        <fullName evidence="9">Probable arginine--tRNA ligase, mitochondrial</fullName>
        <ecNumber evidence="2">6.1.1.19</ecNumber>
    </recommendedName>
    <alternativeName>
        <fullName evidence="8">Arginyl-tRNA synthetase</fullName>
    </alternativeName>
</protein>
<dbReference type="Pfam" id="PF05746">
    <property type="entry name" value="DALR_1"/>
    <property type="match status" value="1"/>
</dbReference>
<comment type="function">
    <text evidence="11">Catalyzes the attachment of arginine to tRNA(Arg) in a two-step reaction: arginine is first activated by ATP to form Arg-AMP and then transferred to the acceptor end of tRNA(Arg).</text>
</comment>
<dbReference type="EMBL" id="OV121132">
    <property type="protein sequence ID" value="CAH0545875.1"/>
    <property type="molecule type" value="Genomic_DNA"/>
</dbReference>